<dbReference type="EMBL" id="JARKIE010000010">
    <property type="protein sequence ID" value="KAJ7704334.1"/>
    <property type="molecule type" value="Genomic_DNA"/>
</dbReference>
<name>A0AAD7M775_MYCRO</name>
<sequence length="238" mass="25486">MTAADSQNEDDDSDLPAPIAPSRPSGDATAYADRNALVFAKQFARHKRLQPTQISEAETFAADPIATRQIKMYTVMPGIEDRLEAVGTAAANFKASASPNLFFAEEPKAACIGDIDIGISPTRRVQGHGIEGRLEAMRTATADFKASAGLNKNLQRLASGILILVSPQLAAYKGQHSRQNSDGTSSSFVPDILKKRRFGLPVSIEFIAALGIPTVPYNYGYGHTITYRILLVVGPAPA</sequence>
<reference evidence="2" key="1">
    <citation type="submission" date="2023-03" db="EMBL/GenBank/DDBJ databases">
        <title>Massive genome expansion in bonnet fungi (Mycena s.s.) driven by repeated elements and novel gene families across ecological guilds.</title>
        <authorList>
            <consortium name="Lawrence Berkeley National Laboratory"/>
            <person name="Harder C.B."/>
            <person name="Miyauchi S."/>
            <person name="Viragh M."/>
            <person name="Kuo A."/>
            <person name="Thoen E."/>
            <person name="Andreopoulos B."/>
            <person name="Lu D."/>
            <person name="Skrede I."/>
            <person name="Drula E."/>
            <person name="Henrissat B."/>
            <person name="Morin E."/>
            <person name="Kohler A."/>
            <person name="Barry K."/>
            <person name="LaButti K."/>
            <person name="Morin E."/>
            <person name="Salamov A."/>
            <person name="Lipzen A."/>
            <person name="Mereny Z."/>
            <person name="Hegedus B."/>
            <person name="Baldrian P."/>
            <person name="Stursova M."/>
            <person name="Weitz H."/>
            <person name="Taylor A."/>
            <person name="Grigoriev I.V."/>
            <person name="Nagy L.G."/>
            <person name="Martin F."/>
            <person name="Kauserud H."/>
        </authorList>
    </citation>
    <scope>NUCLEOTIDE SEQUENCE</scope>
    <source>
        <strain evidence="2">CBHHK067</strain>
    </source>
</reference>
<gene>
    <name evidence="2" type="ORF">B0H17DRAFT_1193581</name>
</gene>
<organism evidence="2 3">
    <name type="scientific">Mycena rosella</name>
    <name type="common">Pink bonnet</name>
    <name type="synonym">Agaricus rosellus</name>
    <dbReference type="NCBI Taxonomy" id="1033263"/>
    <lineage>
        <taxon>Eukaryota</taxon>
        <taxon>Fungi</taxon>
        <taxon>Dikarya</taxon>
        <taxon>Basidiomycota</taxon>
        <taxon>Agaricomycotina</taxon>
        <taxon>Agaricomycetes</taxon>
        <taxon>Agaricomycetidae</taxon>
        <taxon>Agaricales</taxon>
        <taxon>Marasmiineae</taxon>
        <taxon>Mycenaceae</taxon>
        <taxon>Mycena</taxon>
    </lineage>
</organism>
<evidence type="ECO:0000313" key="3">
    <source>
        <dbReference type="Proteomes" id="UP001221757"/>
    </source>
</evidence>
<feature type="region of interest" description="Disordered" evidence="1">
    <location>
        <begin position="1"/>
        <end position="28"/>
    </location>
</feature>
<comment type="caution">
    <text evidence="2">The sequence shown here is derived from an EMBL/GenBank/DDBJ whole genome shotgun (WGS) entry which is preliminary data.</text>
</comment>
<accession>A0AAD7M775</accession>
<evidence type="ECO:0000256" key="1">
    <source>
        <dbReference type="SAM" id="MobiDB-lite"/>
    </source>
</evidence>
<protein>
    <submittedName>
        <fullName evidence="2">Uncharacterized protein</fullName>
    </submittedName>
</protein>
<keyword evidence="3" id="KW-1185">Reference proteome</keyword>
<dbReference type="AlphaFoldDB" id="A0AAD7M775"/>
<evidence type="ECO:0000313" key="2">
    <source>
        <dbReference type="EMBL" id="KAJ7704334.1"/>
    </source>
</evidence>
<dbReference type="Proteomes" id="UP001221757">
    <property type="component" value="Unassembled WGS sequence"/>
</dbReference>
<proteinExistence type="predicted"/>